<keyword evidence="1" id="KW-0175">Coiled coil</keyword>
<dbReference type="Proteomes" id="UP000265520">
    <property type="component" value="Unassembled WGS sequence"/>
</dbReference>
<dbReference type="AlphaFoldDB" id="A0A392NFT6"/>
<comment type="caution">
    <text evidence="2">The sequence shown here is derived from an EMBL/GenBank/DDBJ whole genome shotgun (WGS) entry which is preliminary data.</text>
</comment>
<dbReference type="EMBL" id="LXQA010038121">
    <property type="protein sequence ID" value="MCH98622.1"/>
    <property type="molecule type" value="Genomic_DNA"/>
</dbReference>
<feature type="coiled-coil region" evidence="1">
    <location>
        <begin position="40"/>
        <end position="116"/>
    </location>
</feature>
<keyword evidence="3" id="KW-1185">Reference proteome</keyword>
<name>A0A392NFT6_9FABA</name>
<evidence type="ECO:0000313" key="2">
    <source>
        <dbReference type="EMBL" id="MCH98622.1"/>
    </source>
</evidence>
<accession>A0A392NFT6</accession>
<protein>
    <submittedName>
        <fullName evidence="2">Uncharacterized protein</fullName>
    </submittedName>
</protein>
<feature type="non-terminal residue" evidence="2">
    <location>
        <position position="123"/>
    </location>
</feature>
<evidence type="ECO:0000256" key="1">
    <source>
        <dbReference type="SAM" id="Coils"/>
    </source>
</evidence>
<evidence type="ECO:0000313" key="3">
    <source>
        <dbReference type="Proteomes" id="UP000265520"/>
    </source>
</evidence>
<sequence>MHSDKLRKEKLFEAARAHQLQALTLMKELEQDLISDGLEFDKLIKENEDLKRKLEVAHKAQDKLKKEVFDLNNKQKKWRMEKIDLESALKEERDLLKSTQVNLSEQKKRLQQIMSQESHQYFE</sequence>
<organism evidence="2 3">
    <name type="scientific">Trifolium medium</name>
    <dbReference type="NCBI Taxonomy" id="97028"/>
    <lineage>
        <taxon>Eukaryota</taxon>
        <taxon>Viridiplantae</taxon>
        <taxon>Streptophyta</taxon>
        <taxon>Embryophyta</taxon>
        <taxon>Tracheophyta</taxon>
        <taxon>Spermatophyta</taxon>
        <taxon>Magnoliopsida</taxon>
        <taxon>eudicotyledons</taxon>
        <taxon>Gunneridae</taxon>
        <taxon>Pentapetalae</taxon>
        <taxon>rosids</taxon>
        <taxon>fabids</taxon>
        <taxon>Fabales</taxon>
        <taxon>Fabaceae</taxon>
        <taxon>Papilionoideae</taxon>
        <taxon>50 kb inversion clade</taxon>
        <taxon>NPAAA clade</taxon>
        <taxon>Hologalegina</taxon>
        <taxon>IRL clade</taxon>
        <taxon>Trifolieae</taxon>
        <taxon>Trifolium</taxon>
    </lineage>
</organism>
<proteinExistence type="predicted"/>
<reference evidence="2 3" key="1">
    <citation type="journal article" date="2018" name="Front. Plant Sci.">
        <title>Red Clover (Trifolium pratense) and Zigzag Clover (T. medium) - A Picture of Genomic Similarities and Differences.</title>
        <authorList>
            <person name="Dluhosova J."/>
            <person name="Istvanek J."/>
            <person name="Nedelnik J."/>
            <person name="Repkova J."/>
        </authorList>
    </citation>
    <scope>NUCLEOTIDE SEQUENCE [LARGE SCALE GENOMIC DNA]</scope>
    <source>
        <strain evidence="3">cv. 10/8</strain>
        <tissue evidence="2">Leaf</tissue>
    </source>
</reference>